<dbReference type="Pfam" id="PF02393">
    <property type="entry name" value="US22"/>
    <property type="match status" value="1"/>
</dbReference>
<dbReference type="RefSeq" id="XP_029298696.1">
    <property type="nucleotide sequence ID" value="XM_029442836.1"/>
</dbReference>
<gene>
    <name evidence="3 4 5 6" type="primary">LOC115015487</name>
</gene>
<evidence type="ECO:0000313" key="3">
    <source>
        <dbReference type="RefSeq" id="XP_029298694.1"/>
    </source>
</evidence>
<dbReference type="GeneID" id="115015487"/>
<evidence type="ECO:0000256" key="1">
    <source>
        <dbReference type="SAM" id="MobiDB-lite"/>
    </source>
</evidence>
<evidence type="ECO:0000313" key="5">
    <source>
        <dbReference type="RefSeq" id="XP_029298696.1"/>
    </source>
</evidence>
<proteinExistence type="predicted"/>
<organism evidence="2 5">
    <name type="scientific">Cottoperca gobio</name>
    <name type="common">Frogmouth</name>
    <name type="synonym">Aphritis gobio</name>
    <dbReference type="NCBI Taxonomy" id="56716"/>
    <lineage>
        <taxon>Eukaryota</taxon>
        <taxon>Metazoa</taxon>
        <taxon>Chordata</taxon>
        <taxon>Craniata</taxon>
        <taxon>Vertebrata</taxon>
        <taxon>Euteleostomi</taxon>
        <taxon>Actinopterygii</taxon>
        <taxon>Neopterygii</taxon>
        <taxon>Teleostei</taxon>
        <taxon>Neoteleostei</taxon>
        <taxon>Acanthomorphata</taxon>
        <taxon>Eupercaria</taxon>
        <taxon>Perciformes</taxon>
        <taxon>Notothenioidei</taxon>
        <taxon>Bovichtidae</taxon>
        <taxon>Cottoperca</taxon>
    </lineage>
</organism>
<evidence type="ECO:0000313" key="4">
    <source>
        <dbReference type="RefSeq" id="XP_029298695.1"/>
    </source>
</evidence>
<reference evidence="3 4" key="1">
    <citation type="submission" date="2025-04" db="UniProtKB">
        <authorList>
            <consortium name="RefSeq"/>
        </authorList>
    </citation>
    <scope>IDENTIFICATION</scope>
</reference>
<feature type="region of interest" description="Disordered" evidence="1">
    <location>
        <begin position="118"/>
        <end position="142"/>
    </location>
</feature>
<dbReference type="OrthoDB" id="9935986at2759"/>
<evidence type="ECO:0000313" key="6">
    <source>
        <dbReference type="RefSeq" id="XP_029298697.1"/>
    </source>
</evidence>
<dbReference type="InterPro" id="IPR003360">
    <property type="entry name" value="US22-like"/>
</dbReference>
<dbReference type="RefSeq" id="XP_029298694.1">
    <property type="nucleotide sequence ID" value="XM_029442834.1"/>
</dbReference>
<protein>
    <submittedName>
        <fullName evidence="3 4">Uncharacterized protein LOC115015487 isoform X1</fullName>
    </submittedName>
</protein>
<dbReference type="RefSeq" id="XP_029298697.1">
    <property type="nucleotide sequence ID" value="XM_029442837.1"/>
</dbReference>
<dbReference type="RefSeq" id="XP_029298695.1">
    <property type="nucleotide sequence ID" value="XM_029442835.1"/>
</dbReference>
<accession>A0A6J2QLX1</accession>
<dbReference type="Proteomes" id="UP000504630">
    <property type="component" value="Chromosome 11"/>
</dbReference>
<evidence type="ECO:0000313" key="2">
    <source>
        <dbReference type="Proteomes" id="UP000504630"/>
    </source>
</evidence>
<dbReference type="KEGG" id="cgob:115015487"/>
<keyword evidence="2" id="KW-1185">Reference proteome</keyword>
<sequence length="377" mass="41514">MARASAPRLRRARERWSSASLTSASRLAGRWHWTQFAEERGSPAMNCSRATCTTMSSTELTPGWSQGSASVLEGQAPEPAAMSLWCAAQPVQDRPPELVVVVSGGRRQGMGGPLGFPGQQGSRHIPHSACGHPHTSAVPTKMSRKASGSSSAVIFCIATCGSWAGPPPDSTSGAADDRSIPCRRSRSAFCSAAQVSDQPGFPQYNNKQDYLTWTSGMVSKKRTKTFYLRNPTGARWTWTIGGLDDTIYIDEFDEVKAWNTLYLQKKVSMQVIGVVEGTSCEWDQLVLMTRKNQKLYAFDGEQLHYVASSLKQLEDSGIKYPASKTYYKGDALKHMTKEEWAQMKKSLEDELYESVKSGKSRFLENLRSCRNSLGVPS</sequence>
<dbReference type="AlphaFoldDB" id="A0A6J2QLX1"/>
<name>A0A6J2QLX1_COTGO</name>